<keyword evidence="5" id="KW-1185">Reference proteome</keyword>
<dbReference type="InterPro" id="IPR050595">
    <property type="entry name" value="Bact_response_regulator"/>
</dbReference>
<dbReference type="SMART" id="SM00448">
    <property type="entry name" value="REC"/>
    <property type="match status" value="1"/>
</dbReference>
<gene>
    <name evidence="4" type="ORF">IXB28_14810</name>
</gene>
<evidence type="ECO:0000313" key="5">
    <source>
        <dbReference type="Proteomes" id="UP001196661"/>
    </source>
</evidence>
<evidence type="ECO:0000313" key="4">
    <source>
        <dbReference type="EMBL" id="MBT9313482.1"/>
    </source>
</evidence>
<keyword evidence="1 2" id="KW-0597">Phosphoprotein</keyword>
<dbReference type="InterPro" id="IPR011006">
    <property type="entry name" value="CheY-like_superfamily"/>
</dbReference>
<accession>A0ABS5Y6L3</accession>
<protein>
    <submittedName>
        <fullName evidence="4">Response regulator</fullName>
    </submittedName>
</protein>
<dbReference type="PANTHER" id="PTHR44591:SF23">
    <property type="entry name" value="CHEY SUBFAMILY"/>
    <property type="match status" value="1"/>
</dbReference>
<reference evidence="4 5" key="1">
    <citation type="journal article" date="2021" name="Mar. Drugs">
        <title>Genome Reduction and Secondary Metabolism of the Marine Sponge-Associated Cyanobacterium Leptothoe.</title>
        <authorList>
            <person name="Konstantinou D."/>
            <person name="Popin R.V."/>
            <person name="Fewer D.P."/>
            <person name="Sivonen K."/>
            <person name="Gkelis S."/>
        </authorList>
    </citation>
    <scope>NUCLEOTIDE SEQUENCE [LARGE SCALE GENOMIC DNA]</scope>
    <source>
        <strain evidence="4 5">TAU-MAC 1615</strain>
    </source>
</reference>
<comment type="caution">
    <text evidence="4">The sequence shown here is derived from an EMBL/GenBank/DDBJ whole genome shotgun (WGS) entry which is preliminary data.</text>
</comment>
<dbReference type="EMBL" id="JADOER010000013">
    <property type="protein sequence ID" value="MBT9313482.1"/>
    <property type="molecule type" value="Genomic_DNA"/>
</dbReference>
<feature type="modified residue" description="4-aspartylphosphate" evidence="2">
    <location>
        <position position="321"/>
    </location>
</feature>
<dbReference type="PROSITE" id="PS50110">
    <property type="entry name" value="RESPONSE_REGULATORY"/>
    <property type="match status" value="1"/>
</dbReference>
<sequence>MSTPPIIHSLDQKIQQAKRSLYTGLLAVSTETDTKIPWVFYFLMGQIVWANSRTHPKRRWQRQYVKHSPQLKKHNGAVNHRDIPNYKTVSRLVMHQRFDQEQFSKIVRGCITEVLFDILYTTQVASVETLTYKASPRKGVDFPCIALQQTDMWEQAQQDWQAWQGANLLDCCPNLAPKVVQSDLLQDSTRPDIFKVLNHLADGQQTLRDLAVKADYPLIPLAQSLVPHIRRNLIQLVYVDDFSHHGRLKTSSLDALASGAPPTHLISDEDPGVIYITANLGDGQAMANIFNGSGYRYCAITDPVDALNQLMDYAPKLIFLDLMMPVINGYELCVQIRRIIEFRQVPIVLIANSQSIPDRVRAKFVGATGFLSYPIKASQVLPVAMKHLKAEDAEPVAAGSKV</sequence>
<evidence type="ECO:0000256" key="2">
    <source>
        <dbReference type="PROSITE-ProRule" id="PRU00169"/>
    </source>
</evidence>
<organism evidence="4 5">
    <name type="scientific">Leptothoe kymatousa TAU-MAC 1615</name>
    <dbReference type="NCBI Taxonomy" id="2364775"/>
    <lineage>
        <taxon>Bacteria</taxon>
        <taxon>Bacillati</taxon>
        <taxon>Cyanobacteriota</taxon>
        <taxon>Cyanophyceae</taxon>
        <taxon>Nodosilineales</taxon>
        <taxon>Cymatolegaceae</taxon>
        <taxon>Leptothoe</taxon>
        <taxon>Leptothoe kymatousa</taxon>
    </lineage>
</organism>
<evidence type="ECO:0000256" key="1">
    <source>
        <dbReference type="ARBA" id="ARBA00022553"/>
    </source>
</evidence>
<feature type="domain" description="Response regulatory" evidence="3">
    <location>
        <begin position="272"/>
        <end position="388"/>
    </location>
</feature>
<dbReference type="PANTHER" id="PTHR44591">
    <property type="entry name" value="STRESS RESPONSE REGULATOR PROTEIN 1"/>
    <property type="match status" value="1"/>
</dbReference>
<dbReference type="Gene3D" id="3.40.50.2300">
    <property type="match status" value="1"/>
</dbReference>
<dbReference type="Pfam" id="PF00072">
    <property type="entry name" value="Response_reg"/>
    <property type="match status" value="1"/>
</dbReference>
<dbReference type="RefSeq" id="WP_215619371.1">
    <property type="nucleotide sequence ID" value="NZ_JADOER010000013.1"/>
</dbReference>
<dbReference type="PIRSF" id="PIRSF005897">
    <property type="entry name" value="RR_PatA"/>
    <property type="match status" value="1"/>
</dbReference>
<dbReference type="SUPFAM" id="SSF52172">
    <property type="entry name" value="CheY-like"/>
    <property type="match status" value="1"/>
</dbReference>
<name>A0ABS5Y6L3_9CYAN</name>
<dbReference type="InterPro" id="IPR001789">
    <property type="entry name" value="Sig_transdc_resp-reg_receiver"/>
</dbReference>
<dbReference type="Proteomes" id="UP001196661">
    <property type="component" value="Unassembled WGS sequence"/>
</dbReference>
<dbReference type="InterPro" id="IPR024186">
    <property type="entry name" value="Sig_transdc_resp-reg_PatA"/>
</dbReference>
<evidence type="ECO:0000259" key="3">
    <source>
        <dbReference type="PROSITE" id="PS50110"/>
    </source>
</evidence>
<proteinExistence type="predicted"/>